<dbReference type="Proteomes" id="UP000800093">
    <property type="component" value="Unassembled WGS sequence"/>
</dbReference>
<dbReference type="Gene3D" id="2.60.40.790">
    <property type="match status" value="1"/>
</dbReference>
<dbReference type="PANTHER" id="PTHR22932:SF1">
    <property type="entry name" value="CO-CHAPERONE PROTEIN DAF-41"/>
    <property type="match status" value="1"/>
</dbReference>
<feature type="compositionally biased region" description="Acidic residues" evidence="2">
    <location>
        <begin position="177"/>
        <end position="191"/>
    </location>
</feature>
<dbReference type="EMBL" id="ML986595">
    <property type="protein sequence ID" value="KAF2266942.1"/>
    <property type="molecule type" value="Genomic_DNA"/>
</dbReference>
<evidence type="ECO:0000256" key="1">
    <source>
        <dbReference type="ARBA" id="ARBA00025733"/>
    </source>
</evidence>
<evidence type="ECO:0000313" key="5">
    <source>
        <dbReference type="Proteomes" id="UP000800093"/>
    </source>
</evidence>
<dbReference type="PROSITE" id="PS51203">
    <property type="entry name" value="CS"/>
    <property type="match status" value="1"/>
</dbReference>
<dbReference type="GO" id="GO:0005829">
    <property type="term" value="C:cytosol"/>
    <property type="evidence" value="ECO:0007669"/>
    <property type="project" value="TreeGrafter"/>
</dbReference>
<dbReference type="PANTHER" id="PTHR22932">
    <property type="entry name" value="TELOMERASE-BINDING PROTEIN P23 HSP90 CO-CHAPERONE"/>
    <property type="match status" value="1"/>
</dbReference>
<keyword evidence="5" id="KW-1185">Reference proteome</keyword>
<feature type="region of interest" description="Disordered" evidence="2">
    <location>
        <begin position="149"/>
        <end position="209"/>
    </location>
</feature>
<feature type="domain" description="CS" evidence="3">
    <location>
        <begin position="5"/>
        <end position="104"/>
    </location>
</feature>
<dbReference type="FunFam" id="2.60.40.790:FF:000013">
    <property type="entry name" value="Very-long-chain (3R)-3-hydroxyacyl-CoA dehydratase"/>
    <property type="match status" value="1"/>
</dbReference>
<dbReference type="AlphaFoldDB" id="A0A9P4KFF0"/>
<evidence type="ECO:0000256" key="2">
    <source>
        <dbReference type="SAM" id="MobiDB-lite"/>
    </source>
</evidence>
<accession>A0A9P4KFF0</accession>
<dbReference type="InterPro" id="IPR007052">
    <property type="entry name" value="CS_dom"/>
</dbReference>
<dbReference type="OrthoDB" id="1564555at2759"/>
<comment type="caution">
    <text evidence="4">The sequence shown here is derived from an EMBL/GenBank/DDBJ whole genome shotgun (WGS) entry which is preliminary data.</text>
</comment>
<dbReference type="GO" id="GO:0005634">
    <property type="term" value="C:nucleus"/>
    <property type="evidence" value="ECO:0007669"/>
    <property type="project" value="TreeGrafter"/>
</dbReference>
<reference evidence="5" key="1">
    <citation type="journal article" date="2020" name="Stud. Mycol.">
        <title>101 Dothideomycetes genomes: A test case for predicting lifestyles and emergence of pathogens.</title>
        <authorList>
            <person name="Haridas S."/>
            <person name="Albert R."/>
            <person name="Binder M."/>
            <person name="Bloem J."/>
            <person name="LaButti K."/>
            <person name="Salamov A."/>
            <person name="Andreopoulos B."/>
            <person name="Baker S."/>
            <person name="Barry K."/>
            <person name="Bills G."/>
            <person name="Bluhm B."/>
            <person name="Cannon C."/>
            <person name="Castanera R."/>
            <person name="Culley D."/>
            <person name="Daum C."/>
            <person name="Ezra D."/>
            <person name="Gonzalez J."/>
            <person name="Henrissat B."/>
            <person name="Kuo A."/>
            <person name="Liang C."/>
            <person name="Lipzen A."/>
            <person name="Lutzoni F."/>
            <person name="Magnuson J."/>
            <person name="Mondo S."/>
            <person name="Nolan M."/>
            <person name="Ohm R."/>
            <person name="Pangilinan J."/>
            <person name="Park H.-J."/>
            <person name="Ramirez L."/>
            <person name="Alfaro M."/>
            <person name="Sun H."/>
            <person name="Tritt A."/>
            <person name="Yoshinaga Y."/>
            <person name="Zwiers L.-H."/>
            <person name="Turgeon B."/>
            <person name="Goodwin S."/>
            <person name="Spatafora J."/>
            <person name="Crous P."/>
            <person name="Grigoriev I."/>
        </authorList>
    </citation>
    <scope>NUCLEOTIDE SEQUENCE [LARGE SCALE GENOMIC DNA]</scope>
    <source>
        <strain evidence="5">CBS 304.66</strain>
    </source>
</reference>
<dbReference type="InterPro" id="IPR008978">
    <property type="entry name" value="HSP20-like_chaperone"/>
</dbReference>
<evidence type="ECO:0000313" key="4">
    <source>
        <dbReference type="EMBL" id="KAF2266942.1"/>
    </source>
</evidence>
<dbReference type="GO" id="GO:0051087">
    <property type="term" value="F:protein-folding chaperone binding"/>
    <property type="evidence" value="ECO:0007669"/>
    <property type="project" value="TreeGrafter"/>
</dbReference>
<protein>
    <submittedName>
        <fullName evidence="4">HSP20-like chaperone</fullName>
    </submittedName>
</protein>
<dbReference type="InterPro" id="IPR045250">
    <property type="entry name" value="p23-like"/>
</dbReference>
<dbReference type="GO" id="GO:0006457">
    <property type="term" value="P:protein folding"/>
    <property type="evidence" value="ECO:0007669"/>
    <property type="project" value="TreeGrafter"/>
</dbReference>
<dbReference type="GO" id="GO:0051131">
    <property type="term" value="P:chaperone-mediated protein complex assembly"/>
    <property type="evidence" value="ECO:0007669"/>
    <property type="project" value="TreeGrafter"/>
</dbReference>
<gene>
    <name evidence="4" type="ORF">CC78DRAFT_531367</name>
</gene>
<proteinExistence type="inferred from homology"/>
<organism evidence="4 5">
    <name type="scientific">Lojkania enalia</name>
    <dbReference type="NCBI Taxonomy" id="147567"/>
    <lineage>
        <taxon>Eukaryota</taxon>
        <taxon>Fungi</taxon>
        <taxon>Dikarya</taxon>
        <taxon>Ascomycota</taxon>
        <taxon>Pezizomycotina</taxon>
        <taxon>Dothideomycetes</taxon>
        <taxon>Pleosporomycetidae</taxon>
        <taxon>Pleosporales</taxon>
        <taxon>Pleosporales incertae sedis</taxon>
        <taxon>Lojkania</taxon>
    </lineage>
</organism>
<dbReference type="GO" id="GO:0051879">
    <property type="term" value="F:Hsp90 protein binding"/>
    <property type="evidence" value="ECO:0007669"/>
    <property type="project" value="InterPro"/>
</dbReference>
<comment type="similarity">
    <text evidence="1">Belongs to the p23/wos2 family.</text>
</comment>
<dbReference type="Pfam" id="PF04969">
    <property type="entry name" value="CS"/>
    <property type="match status" value="1"/>
</dbReference>
<name>A0A9P4KFF0_9PLEO</name>
<sequence length="209" mass="23142">MSIPTLTPEVLWAQRSSTSEPEKNYVFLTIVASDVPESDLKLDLQPTKLSFKGTSTSKHVTYALDIDLFAEIDPKESKIHHTGRGIEMVLRKKELKEEYWPRLLKDPAKVHYLKTDFDKWVDEDEQDAQLDDEDYMSKMNPMGGDGGFGGIDFSKLGAAQGAGGLPDLGDMGGEGGESSDDEDEDMPELEDNDKAAEPSSSKPKIEEVK</sequence>
<dbReference type="SUPFAM" id="SSF49764">
    <property type="entry name" value="HSP20-like chaperones"/>
    <property type="match status" value="1"/>
</dbReference>
<feature type="compositionally biased region" description="Gly residues" evidence="2">
    <location>
        <begin position="160"/>
        <end position="176"/>
    </location>
</feature>
<dbReference type="CDD" id="cd06465">
    <property type="entry name" value="p23_hB-ind1_like"/>
    <property type="match status" value="1"/>
</dbReference>
<evidence type="ECO:0000259" key="3">
    <source>
        <dbReference type="PROSITE" id="PS51203"/>
    </source>
</evidence>